<keyword evidence="1" id="KW-0732">Signal</keyword>
<dbReference type="NCBIfam" id="TIGR02122">
    <property type="entry name" value="TRAP_TAXI"/>
    <property type="match status" value="1"/>
</dbReference>
<dbReference type="SUPFAM" id="SSF53850">
    <property type="entry name" value="Periplasmic binding protein-like II"/>
    <property type="match status" value="1"/>
</dbReference>
<keyword evidence="3" id="KW-1185">Reference proteome</keyword>
<dbReference type="EMBL" id="JAVDYJ010000001">
    <property type="protein sequence ID" value="MDR7348236.1"/>
    <property type="molecule type" value="Genomic_DNA"/>
</dbReference>
<evidence type="ECO:0000256" key="1">
    <source>
        <dbReference type="SAM" id="SignalP"/>
    </source>
</evidence>
<dbReference type="PANTHER" id="PTHR42941">
    <property type="entry name" value="SLL1037 PROTEIN"/>
    <property type="match status" value="1"/>
</dbReference>
<dbReference type="Pfam" id="PF16868">
    <property type="entry name" value="NMT1_3"/>
    <property type="match status" value="1"/>
</dbReference>
<accession>A0ABU2B4D1</accession>
<comment type="caution">
    <text evidence="2">The sequence shown here is derived from an EMBL/GenBank/DDBJ whole genome shotgun (WGS) entry which is preliminary data.</text>
</comment>
<dbReference type="PANTHER" id="PTHR42941:SF1">
    <property type="entry name" value="SLL1037 PROTEIN"/>
    <property type="match status" value="1"/>
</dbReference>
<reference evidence="2 3" key="1">
    <citation type="submission" date="2023-07" db="EMBL/GenBank/DDBJ databases">
        <title>Sequencing the genomes of 1000 actinobacteria strains.</title>
        <authorList>
            <person name="Klenk H.-P."/>
        </authorList>
    </citation>
    <scope>NUCLEOTIDE SEQUENCE [LARGE SCALE GENOMIC DNA]</scope>
    <source>
        <strain evidence="2 3">DSM 22966</strain>
    </source>
</reference>
<proteinExistence type="predicted"/>
<name>A0ABU2B4D1_9MICC</name>
<sequence length="381" mass="42682">MALSAVAALALTGCTQVMSTGTPVESTPAGTHENGLPITSVWTSYPVGTSNYAEQAAVAEVLISDYDMQVRMVGSSTAMGRVTPLRTGQAQFARLSDEAFYAFEGKYEFVAPEWGPQDLRNVWLPPTTVTVGTLTSTGIETLEDLEGKRVPWMTASPSAQEKILGILDYAGLEPDDVQQVPVEYADQPELMDNGGLDMVFFGAESPAIVEIASQKDFRWIDFDGDEEDEARLQAMAPTVSINEFESTIGMEDEDVKRGPTYPIQIVTYADFDADEVYALVKAFHESFPRYENATATTKDWKFEDINWMPQVLPHHEGLIRYLEEHDMWTEEHEERNQTLIERGEKLREGWPEVLETTPENELEETWEEWKNENAPHVPVGN</sequence>
<dbReference type="Gene3D" id="3.40.190.10">
    <property type="entry name" value="Periplasmic binding protein-like II"/>
    <property type="match status" value="2"/>
</dbReference>
<protein>
    <submittedName>
        <fullName evidence="2">TRAP transporter TAXI family solute receptor</fullName>
    </submittedName>
</protein>
<feature type="chain" id="PRO_5046628817" evidence="1">
    <location>
        <begin position="20"/>
        <end position="381"/>
    </location>
</feature>
<evidence type="ECO:0000313" key="2">
    <source>
        <dbReference type="EMBL" id="MDR7348236.1"/>
    </source>
</evidence>
<evidence type="ECO:0000313" key="3">
    <source>
        <dbReference type="Proteomes" id="UP001183794"/>
    </source>
</evidence>
<keyword evidence="2" id="KW-0675">Receptor</keyword>
<gene>
    <name evidence="2" type="ORF">J2S62_002493</name>
</gene>
<feature type="signal peptide" evidence="1">
    <location>
        <begin position="1"/>
        <end position="19"/>
    </location>
</feature>
<dbReference type="Proteomes" id="UP001183794">
    <property type="component" value="Unassembled WGS sequence"/>
</dbReference>
<organism evidence="2 3">
    <name type="scientific">Enteractinococcus fodinae</name>
    <dbReference type="NCBI Taxonomy" id="684663"/>
    <lineage>
        <taxon>Bacteria</taxon>
        <taxon>Bacillati</taxon>
        <taxon>Actinomycetota</taxon>
        <taxon>Actinomycetes</taxon>
        <taxon>Micrococcales</taxon>
        <taxon>Micrococcaceae</taxon>
    </lineage>
</organism>
<dbReference type="InterPro" id="IPR011852">
    <property type="entry name" value="TRAP_TAXI"/>
</dbReference>